<feature type="compositionally biased region" description="Basic and acidic residues" evidence="1">
    <location>
        <begin position="135"/>
        <end position="145"/>
    </location>
</feature>
<proteinExistence type="predicted"/>
<protein>
    <submittedName>
        <fullName evidence="2">Uncharacterized protein</fullName>
    </submittedName>
</protein>
<evidence type="ECO:0000256" key="1">
    <source>
        <dbReference type="SAM" id="MobiDB-lite"/>
    </source>
</evidence>
<keyword evidence="3" id="KW-1185">Reference proteome</keyword>
<organism evidence="2 3">
    <name type="scientific">Agromyces intestinalis</name>
    <dbReference type="NCBI Taxonomy" id="2592652"/>
    <lineage>
        <taxon>Bacteria</taxon>
        <taxon>Bacillati</taxon>
        <taxon>Actinomycetota</taxon>
        <taxon>Actinomycetes</taxon>
        <taxon>Micrococcales</taxon>
        <taxon>Microbacteriaceae</taxon>
        <taxon>Agromyces</taxon>
    </lineage>
</organism>
<name>A0A5C1YK34_9MICO</name>
<dbReference type="EMBL" id="CP043505">
    <property type="protein sequence ID" value="QEO15845.1"/>
    <property type="molecule type" value="Genomic_DNA"/>
</dbReference>
<accession>A0A5C1YK34</accession>
<feature type="compositionally biased region" description="Basic and acidic residues" evidence="1">
    <location>
        <begin position="113"/>
        <end position="122"/>
    </location>
</feature>
<dbReference type="Proteomes" id="UP000324678">
    <property type="component" value="Chromosome"/>
</dbReference>
<evidence type="ECO:0000313" key="3">
    <source>
        <dbReference type="Proteomes" id="UP000324678"/>
    </source>
</evidence>
<evidence type="ECO:0000313" key="2">
    <source>
        <dbReference type="EMBL" id="QEO15845.1"/>
    </source>
</evidence>
<dbReference type="RefSeq" id="WP_149161858.1">
    <property type="nucleotide sequence ID" value="NZ_CP043505.1"/>
</dbReference>
<feature type="region of interest" description="Disordered" evidence="1">
    <location>
        <begin position="104"/>
        <end position="145"/>
    </location>
</feature>
<sequence length="145" mass="16100">MSERVMIDHEGTLRGLYGPENWRHGWGLISPEEDAHRHRVITEGTLWLPDGQKMPLAAAKRVKARLMQTSSDGSEPGHTPGGESRCLIPDVLCWDIHPDAQWAAESRQVHARGRPDRGDPHAGAELSRPLPHADLVVDERNRSSG</sequence>
<reference evidence="2 3" key="1">
    <citation type="submission" date="2019-09" db="EMBL/GenBank/DDBJ databases">
        <title>Genome sequencing of strain KACC 19306.</title>
        <authorList>
            <person name="Heo J."/>
            <person name="Kim S.-J."/>
            <person name="Kim J.-S."/>
            <person name="Hong S.-B."/>
            <person name="Kwon S.-W."/>
        </authorList>
    </citation>
    <scope>NUCLEOTIDE SEQUENCE [LARGE SCALE GENOMIC DNA]</scope>
    <source>
        <strain evidence="2 3">KACC 19306</strain>
    </source>
</reference>
<gene>
    <name evidence="2" type="ORF">FLP10_16545</name>
</gene>
<dbReference type="AlphaFoldDB" id="A0A5C1YK34"/>
<dbReference type="KEGG" id="ail:FLP10_16545"/>